<keyword evidence="2 11" id="KW-0808">Transferase</keyword>
<accession>A0AAJ4WBA7</accession>
<dbReference type="Pfam" id="PF19279">
    <property type="entry name" value="YegS_C"/>
    <property type="match status" value="1"/>
</dbReference>
<feature type="active site" description="Proton acceptor" evidence="11">
    <location>
        <position position="271"/>
    </location>
</feature>
<evidence type="ECO:0000313" key="13">
    <source>
        <dbReference type="EMBL" id="SFC98445.1"/>
    </source>
</evidence>
<organism evidence="13 14">
    <name type="scientific">Pragia fontium DSM 5563 = ATCC 49100</name>
    <dbReference type="NCBI Taxonomy" id="1122977"/>
    <lineage>
        <taxon>Bacteria</taxon>
        <taxon>Pseudomonadati</taxon>
        <taxon>Pseudomonadota</taxon>
        <taxon>Gammaproteobacteria</taxon>
        <taxon>Enterobacterales</taxon>
        <taxon>Budviciaceae</taxon>
        <taxon>Pragia</taxon>
    </lineage>
</organism>
<dbReference type="GO" id="GO:0005737">
    <property type="term" value="C:cytoplasm"/>
    <property type="evidence" value="ECO:0007669"/>
    <property type="project" value="UniProtKB-SubCell"/>
</dbReference>
<comment type="cofactor">
    <cofactor evidence="11">
        <name>Mg(2+)</name>
        <dbReference type="ChEBI" id="CHEBI:18420"/>
    </cofactor>
    <cofactor evidence="11">
        <name>Ca(2+)</name>
        <dbReference type="ChEBI" id="CHEBI:29108"/>
    </cofactor>
    <text evidence="11">Binds 1 Mg(2+) ion per subunit. Ca(2+) may be able to substitute.</text>
</comment>
<name>A0AAJ4WBA7_9GAMM</name>
<dbReference type="SMART" id="SM00046">
    <property type="entry name" value="DAGKc"/>
    <property type="match status" value="1"/>
</dbReference>
<comment type="function">
    <text evidence="11">Probably phosphorylates lipids; the in vivo substrate is unknown.</text>
</comment>
<dbReference type="PANTHER" id="PTHR12358">
    <property type="entry name" value="SPHINGOSINE KINASE"/>
    <property type="match status" value="1"/>
</dbReference>
<evidence type="ECO:0000259" key="12">
    <source>
        <dbReference type="PROSITE" id="PS50146"/>
    </source>
</evidence>
<reference evidence="13 14" key="1">
    <citation type="submission" date="2016-10" db="EMBL/GenBank/DDBJ databases">
        <authorList>
            <person name="Varghese N."/>
            <person name="Submissions S."/>
        </authorList>
    </citation>
    <scope>NUCLEOTIDE SEQUENCE [LARGE SCALE GENOMIC DNA]</scope>
    <source>
        <strain evidence="13 14">DSM 5563</strain>
    </source>
</reference>
<dbReference type="EMBL" id="FOLW01000006">
    <property type="protein sequence ID" value="SFC98445.1"/>
    <property type="molecule type" value="Genomic_DNA"/>
</dbReference>
<keyword evidence="1 11" id="KW-0444">Lipid biosynthesis</keyword>
<dbReference type="InterPro" id="IPR045540">
    <property type="entry name" value="YegS/DAGK_C"/>
</dbReference>
<sequence length="300" mass="31805">MANLSSAFVILNGKGANHPDVRMAIKHYRKKGYPLEVRVTWEYGDVARYVNEACNCGSSLIIAGGGDGTVNEVASAIASLKQAIKPRLAILPLGTANDFATSCHIPLKPISALELALTTTAIPIDIAVVNERHFFINMATGGFGTKITTETPAKLKAALGGFSYLLHGIAQANTLKPESCTITSDDFNWSGEALVIGIGNGRQAGGGHAICPEAKINDGRLQLTILMNDESLPALLSSLIDGKNSNHIIEKSLSHLNISSSQEMILNLDGEPLKGNSFAIKILPSAILCHLPENCPLLTQ</sequence>
<protein>
    <recommendedName>
        <fullName evidence="11">Probable lipid kinase YegS-like</fullName>
        <ecNumber evidence="11">2.7.1.-</ecNumber>
    </recommendedName>
</protein>
<dbReference type="InterPro" id="IPR050187">
    <property type="entry name" value="Lipid_Phosphate_FormReg"/>
</dbReference>
<dbReference type="Gene3D" id="2.60.200.40">
    <property type="match status" value="1"/>
</dbReference>
<feature type="binding site" evidence="11">
    <location>
        <position position="215"/>
    </location>
    <ligand>
        <name>Mg(2+)</name>
        <dbReference type="ChEBI" id="CHEBI:18420"/>
    </ligand>
</feature>
<dbReference type="NCBIfam" id="TIGR03702">
    <property type="entry name" value="lip_kinase_YegS"/>
    <property type="match status" value="1"/>
</dbReference>
<dbReference type="InterPro" id="IPR017438">
    <property type="entry name" value="ATP-NAD_kinase_N"/>
</dbReference>
<dbReference type="NCBIfam" id="TIGR00147">
    <property type="entry name" value="YegS/Rv2252/BmrU family lipid kinase"/>
    <property type="match status" value="1"/>
</dbReference>
<dbReference type="Proteomes" id="UP000226420">
    <property type="component" value="Unassembled WGS sequence"/>
</dbReference>
<evidence type="ECO:0000256" key="4">
    <source>
        <dbReference type="ARBA" id="ARBA00022741"/>
    </source>
</evidence>
<feature type="binding site" evidence="11">
    <location>
        <position position="218"/>
    </location>
    <ligand>
        <name>Mg(2+)</name>
        <dbReference type="ChEBI" id="CHEBI:18420"/>
    </ligand>
</feature>
<comment type="subcellular location">
    <subcellularLocation>
        <location evidence="11">Cytoplasm</location>
    </subcellularLocation>
</comment>
<feature type="binding site" evidence="11">
    <location>
        <position position="40"/>
    </location>
    <ligand>
        <name>ATP</name>
        <dbReference type="ChEBI" id="CHEBI:30616"/>
    </ligand>
</feature>
<dbReference type="PROSITE" id="PS50146">
    <property type="entry name" value="DAGK"/>
    <property type="match status" value="1"/>
</dbReference>
<evidence type="ECO:0000256" key="8">
    <source>
        <dbReference type="ARBA" id="ARBA00023098"/>
    </source>
</evidence>
<keyword evidence="8 11" id="KW-0443">Lipid metabolism</keyword>
<keyword evidence="7 11" id="KW-0460">Magnesium</keyword>
<keyword evidence="10 11" id="KW-1208">Phospholipid metabolism</keyword>
<evidence type="ECO:0000256" key="3">
    <source>
        <dbReference type="ARBA" id="ARBA00022723"/>
    </source>
</evidence>
<comment type="caution">
    <text evidence="13">The sequence shown here is derived from an EMBL/GenBank/DDBJ whole genome shotgun (WGS) entry which is preliminary data.</text>
</comment>
<evidence type="ECO:0000256" key="11">
    <source>
        <dbReference type="HAMAP-Rule" id="MF_01377"/>
    </source>
</evidence>
<dbReference type="GO" id="GO:0008654">
    <property type="term" value="P:phospholipid biosynthetic process"/>
    <property type="evidence" value="ECO:0007669"/>
    <property type="project" value="UniProtKB-UniRule"/>
</dbReference>
<keyword evidence="6 11" id="KW-0067">ATP-binding</keyword>
<comment type="caution">
    <text evidence="11">Lacks conserved residue(s) required for the propagation of feature annotation.</text>
</comment>
<dbReference type="Gene3D" id="3.40.50.10330">
    <property type="entry name" value="Probable inorganic polyphosphate/atp-NAD kinase, domain 1"/>
    <property type="match status" value="1"/>
</dbReference>
<dbReference type="InterPro" id="IPR016064">
    <property type="entry name" value="NAD/diacylglycerol_kinase_sf"/>
</dbReference>
<evidence type="ECO:0000256" key="9">
    <source>
        <dbReference type="ARBA" id="ARBA00023209"/>
    </source>
</evidence>
<keyword evidence="9 11" id="KW-0594">Phospholipid biosynthesis</keyword>
<keyword evidence="11" id="KW-0963">Cytoplasm</keyword>
<dbReference type="PANTHER" id="PTHR12358:SF106">
    <property type="entry name" value="LIPID KINASE YEGS"/>
    <property type="match status" value="1"/>
</dbReference>
<evidence type="ECO:0000256" key="6">
    <source>
        <dbReference type="ARBA" id="ARBA00022840"/>
    </source>
</evidence>
<keyword evidence="5 11" id="KW-0418">Kinase</keyword>
<dbReference type="GO" id="GO:0005524">
    <property type="term" value="F:ATP binding"/>
    <property type="evidence" value="ECO:0007669"/>
    <property type="project" value="UniProtKB-UniRule"/>
</dbReference>
<dbReference type="HAMAP" id="MF_01377">
    <property type="entry name" value="YegS"/>
    <property type="match status" value="1"/>
</dbReference>
<evidence type="ECO:0000256" key="1">
    <source>
        <dbReference type="ARBA" id="ARBA00022516"/>
    </source>
</evidence>
<evidence type="ECO:0000256" key="7">
    <source>
        <dbReference type="ARBA" id="ARBA00022842"/>
    </source>
</evidence>
<dbReference type="Pfam" id="PF00781">
    <property type="entry name" value="DAGK_cat"/>
    <property type="match status" value="1"/>
</dbReference>
<dbReference type="GO" id="GO:0005886">
    <property type="term" value="C:plasma membrane"/>
    <property type="evidence" value="ECO:0007669"/>
    <property type="project" value="TreeGrafter"/>
</dbReference>
<feature type="binding site" evidence="11">
    <location>
        <position position="95"/>
    </location>
    <ligand>
        <name>ATP</name>
        <dbReference type="ChEBI" id="CHEBI:30616"/>
    </ligand>
</feature>
<evidence type="ECO:0000313" key="14">
    <source>
        <dbReference type="Proteomes" id="UP000226420"/>
    </source>
</evidence>
<comment type="similarity">
    <text evidence="11">Belongs to the diacylglycerol/lipid kinase family. YegS lipid kinase subfamily.</text>
</comment>
<evidence type="ECO:0000256" key="10">
    <source>
        <dbReference type="ARBA" id="ARBA00023264"/>
    </source>
</evidence>
<dbReference type="InterPro" id="IPR005218">
    <property type="entry name" value="Diacylglycerol/lipid_kinase"/>
</dbReference>
<gene>
    <name evidence="13" type="ORF">SAMN02745723_106133</name>
</gene>
<feature type="binding site" evidence="11">
    <location>
        <begin position="66"/>
        <end position="72"/>
    </location>
    <ligand>
        <name>ATP</name>
        <dbReference type="ChEBI" id="CHEBI:30616"/>
    </ligand>
</feature>
<dbReference type="RefSeq" id="WP_047780914.1">
    <property type="nucleotide sequence ID" value="NZ_FOLW01000006.1"/>
</dbReference>
<keyword evidence="4 11" id="KW-0547">Nucleotide-binding</keyword>
<evidence type="ECO:0000256" key="5">
    <source>
        <dbReference type="ARBA" id="ARBA00022777"/>
    </source>
</evidence>
<dbReference type="GO" id="GO:0001727">
    <property type="term" value="F:lipid kinase activity"/>
    <property type="evidence" value="ECO:0007669"/>
    <property type="project" value="UniProtKB-UniRule"/>
</dbReference>
<dbReference type="EC" id="2.7.1.-" evidence="11"/>
<dbReference type="InterPro" id="IPR022433">
    <property type="entry name" value="Lip_kinase_YegS"/>
</dbReference>
<dbReference type="GO" id="GO:0000287">
    <property type="term" value="F:magnesium ion binding"/>
    <property type="evidence" value="ECO:0007669"/>
    <property type="project" value="UniProtKB-UniRule"/>
</dbReference>
<dbReference type="NCBIfam" id="NF009602">
    <property type="entry name" value="PRK13054.1"/>
    <property type="match status" value="1"/>
</dbReference>
<dbReference type="SUPFAM" id="SSF111331">
    <property type="entry name" value="NAD kinase/diacylglycerol kinase-like"/>
    <property type="match status" value="1"/>
</dbReference>
<dbReference type="AlphaFoldDB" id="A0AAJ4WBA7"/>
<dbReference type="InterPro" id="IPR001206">
    <property type="entry name" value="Diacylglycerol_kinase_cat_dom"/>
</dbReference>
<keyword evidence="3 11" id="KW-0479">Metal-binding</keyword>
<feature type="domain" description="DAGKc" evidence="12">
    <location>
        <begin position="2"/>
        <end position="133"/>
    </location>
</feature>
<proteinExistence type="inferred from homology"/>
<evidence type="ECO:0000256" key="2">
    <source>
        <dbReference type="ARBA" id="ARBA00022679"/>
    </source>
</evidence>